<dbReference type="InterPro" id="IPR036628">
    <property type="entry name" value="Clp_N_dom_sf"/>
</dbReference>
<sequence>MINDQSPLAHLDDRAKRTVELARRRAGGLHSRVIGPEHVLLALFAVRKGMAARAVASLSGSCAPAENAIAGALVPGPHPSPTHIPFTEACEQAMVRAARQARRLGDDRIGTEHLLLGLLQATGDPTVGRLSDLGVTYDAVHAEIERLRAEG</sequence>
<feature type="domain" description="Clp R" evidence="2">
    <location>
        <begin position="8"/>
        <end position="150"/>
    </location>
</feature>
<evidence type="ECO:0000256" key="1">
    <source>
        <dbReference type="PROSITE-ProRule" id="PRU01251"/>
    </source>
</evidence>
<keyword evidence="1" id="KW-0677">Repeat</keyword>
<accession>A0A7W7I0L5</accession>
<evidence type="ECO:0000313" key="3">
    <source>
        <dbReference type="EMBL" id="MBB4764217.1"/>
    </source>
</evidence>
<dbReference type="SUPFAM" id="SSF81923">
    <property type="entry name" value="Double Clp-N motif"/>
    <property type="match status" value="1"/>
</dbReference>
<dbReference type="EMBL" id="JACHNH010000001">
    <property type="protein sequence ID" value="MBB4764217.1"/>
    <property type="molecule type" value="Genomic_DNA"/>
</dbReference>
<reference evidence="3 4" key="1">
    <citation type="submission" date="2020-08" db="EMBL/GenBank/DDBJ databases">
        <title>Sequencing the genomes of 1000 actinobacteria strains.</title>
        <authorList>
            <person name="Klenk H.-P."/>
        </authorList>
    </citation>
    <scope>NUCLEOTIDE SEQUENCE [LARGE SCALE GENOMIC DNA]</scope>
    <source>
        <strain evidence="3 4">DSM 43149</strain>
    </source>
</reference>
<dbReference type="RefSeq" id="WP_184995428.1">
    <property type="nucleotide sequence ID" value="NZ_BOMK01000075.1"/>
</dbReference>
<gene>
    <name evidence="3" type="ORF">BJ971_004773</name>
</gene>
<dbReference type="PROSITE" id="PS51903">
    <property type="entry name" value="CLP_R"/>
    <property type="match status" value="1"/>
</dbReference>
<keyword evidence="3" id="KW-0547">Nucleotide-binding</keyword>
<organism evidence="3 4">
    <name type="scientific">Actinoplanes digitatis</name>
    <dbReference type="NCBI Taxonomy" id="1868"/>
    <lineage>
        <taxon>Bacteria</taxon>
        <taxon>Bacillati</taxon>
        <taxon>Actinomycetota</taxon>
        <taxon>Actinomycetes</taxon>
        <taxon>Micromonosporales</taxon>
        <taxon>Micromonosporaceae</taxon>
        <taxon>Actinoplanes</taxon>
    </lineage>
</organism>
<keyword evidence="4" id="KW-1185">Reference proteome</keyword>
<keyword evidence="3" id="KW-0067">ATP-binding</keyword>
<dbReference type="Pfam" id="PF02861">
    <property type="entry name" value="Clp_N"/>
    <property type="match status" value="1"/>
</dbReference>
<proteinExistence type="predicted"/>
<dbReference type="GO" id="GO:0008233">
    <property type="term" value="F:peptidase activity"/>
    <property type="evidence" value="ECO:0007669"/>
    <property type="project" value="UniProtKB-KW"/>
</dbReference>
<dbReference type="Proteomes" id="UP000578112">
    <property type="component" value="Unassembled WGS sequence"/>
</dbReference>
<comment type="caution">
    <text evidence="3">The sequence shown here is derived from an EMBL/GenBank/DDBJ whole genome shotgun (WGS) entry which is preliminary data.</text>
</comment>
<protein>
    <submittedName>
        <fullName evidence="3">ATP-dependent Clp protease ATP-binding subunit ClpA</fullName>
    </submittedName>
</protein>
<dbReference type="Gene3D" id="1.10.1780.10">
    <property type="entry name" value="Clp, N-terminal domain"/>
    <property type="match status" value="1"/>
</dbReference>
<keyword evidence="3" id="KW-0378">Hydrolase</keyword>
<evidence type="ECO:0000313" key="4">
    <source>
        <dbReference type="Proteomes" id="UP000578112"/>
    </source>
</evidence>
<dbReference type="InterPro" id="IPR004176">
    <property type="entry name" value="Clp_R_N"/>
</dbReference>
<dbReference type="GO" id="GO:0005524">
    <property type="term" value="F:ATP binding"/>
    <property type="evidence" value="ECO:0007669"/>
    <property type="project" value="UniProtKB-KW"/>
</dbReference>
<dbReference type="GO" id="GO:0006508">
    <property type="term" value="P:proteolysis"/>
    <property type="evidence" value="ECO:0007669"/>
    <property type="project" value="UniProtKB-KW"/>
</dbReference>
<name>A0A7W7I0L5_9ACTN</name>
<keyword evidence="3" id="KW-0645">Protease</keyword>
<dbReference type="AlphaFoldDB" id="A0A7W7I0L5"/>
<evidence type="ECO:0000259" key="2">
    <source>
        <dbReference type="PROSITE" id="PS51903"/>
    </source>
</evidence>